<dbReference type="Gene3D" id="3.30.420.40">
    <property type="match status" value="2"/>
</dbReference>
<dbReference type="SUPFAM" id="SSF53067">
    <property type="entry name" value="Actin-like ATPase domain"/>
    <property type="match status" value="1"/>
</dbReference>
<evidence type="ECO:0000256" key="1">
    <source>
        <dbReference type="ARBA" id="ARBA00006479"/>
    </source>
</evidence>
<evidence type="ECO:0000313" key="3">
    <source>
        <dbReference type="Proteomes" id="UP001368500"/>
    </source>
</evidence>
<accession>A0ABU9BEB8</accession>
<dbReference type="PROSITE" id="PS01125">
    <property type="entry name" value="ROK"/>
    <property type="match status" value="1"/>
</dbReference>
<dbReference type="RefSeq" id="WP_341374736.1">
    <property type="nucleotide sequence ID" value="NZ_JBBUTF010000011.1"/>
</dbReference>
<evidence type="ECO:0000313" key="2">
    <source>
        <dbReference type="EMBL" id="MEK8026953.1"/>
    </source>
</evidence>
<dbReference type="InterPro" id="IPR049874">
    <property type="entry name" value="ROK_cs"/>
</dbReference>
<reference evidence="2 3" key="1">
    <citation type="submission" date="2024-04" db="EMBL/GenBank/DDBJ databases">
        <title>Novel species of the genus Ideonella isolated from streams.</title>
        <authorList>
            <person name="Lu H."/>
        </authorList>
    </citation>
    <scope>NUCLEOTIDE SEQUENCE [LARGE SCALE GENOMIC DNA]</scope>
    <source>
        <strain evidence="2 3">BYS139W</strain>
    </source>
</reference>
<dbReference type="InterPro" id="IPR000600">
    <property type="entry name" value="ROK"/>
</dbReference>
<dbReference type="EMBL" id="JBBUTF010000011">
    <property type="protein sequence ID" value="MEK8026953.1"/>
    <property type="molecule type" value="Genomic_DNA"/>
</dbReference>
<protein>
    <submittedName>
        <fullName evidence="2">ROK family protein</fullName>
    </submittedName>
</protein>
<organism evidence="2 3">
    <name type="scientific">Pseudaquabacterium rugosum</name>
    <dbReference type="NCBI Taxonomy" id="2984194"/>
    <lineage>
        <taxon>Bacteria</taxon>
        <taxon>Pseudomonadati</taxon>
        <taxon>Pseudomonadota</taxon>
        <taxon>Betaproteobacteria</taxon>
        <taxon>Burkholderiales</taxon>
        <taxon>Sphaerotilaceae</taxon>
        <taxon>Pseudaquabacterium</taxon>
    </lineage>
</organism>
<dbReference type="Pfam" id="PF00480">
    <property type="entry name" value="ROK"/>
    <property type="match status" value="1"/>
</dbReference>
<comment type="similarity">
    <text evidence="1">Belongs to the ROK (NagC/XylR) family.</text>
</comment>
<gene>
    <name evidence="2" type="ORF">AACH11_13360</name>
</gene>
<keyword evidence="3" id="KW-1185">Reference proteome</keyword>
<comment type="caution">
    <text evidence="2">The sequence shown here is derived from an EMBL/GenBank/DDBJ whole genome shotgun (WGS) entry which is preliminary data.</text>
</comment>
<dbReference type="Proteomes" id="UP001368500">
    <property type="component" value="Unassembled WGS sequence"/>
</dbReference>
<dbReference type="PANTHER" id="PTHR18964">
    <property type="entry name" value="ROK (REPRESSOR, ORF, KINASE) FAMILY"/>
    <property type="match status" value="1"/>
</dbReference>
<proteinExistence type="inferred from homology"/>
<sequence>MSLPLASPAARPAVGLDLGGTQVRAALVAPDGRLLARAATRTDVSGGPRAVVEQMRRLVDDVTAGQPRHGLAGIGVCAPGPLDSAEGMVLGIPTLPGWTDVPLTAWLQEALELPVRLENDGVGAALGEWRYGAGRGLSDFVYVTVSTGIGGGVVSDGRLLRGRRRLAAHIGHMTVVPDGPLCPCGNSGCWEAVASGSALGRRAREAAAAEPSGRLAELAHALAGGADAAVLVRAARDGDAAAGRLIDEEASALGLGIVNLLHLFSPQRVVLGGGVAQAFDLLQAGIAREIDKRAMPPFRDVPVVAASCGQDAGLVGAAALILAPPEPPTGAGSAHG</sequence>
<name>A0ABU9BEB8_9BURK</name>
<dbReference type="InterPro" id="IPR043129">
    <property type="entry name" value="ATPase_NBD"/>
</dbReference>
<dbReference type="PANTHER" id="PTHR18964:SF149">
    <property type="entry name" value="BIFUNCTIONAL UDP-N-ACETYLGLUCOSAMINE 2-EPIMERASE_N-ACETYLMANNOSAMINE KINASE"/>
    <property type="match status" value="1"/>
</dbReference>